<evidence type="ECO:0000313" key="2">
    <source>
        <dbReference type="EMBL" id="CAG2055868.1"/>
    </source>
</evidence>
<proteinExistence type="predicted"/>
<reference evidence="2" key="1">
    <citation type="submission" date="2021-03" db="EMBL/GenBank/DDBJ databases">
        <authorList>
            <person name="Tran Van P."/>
        </authorList>
    </citation>
    <scope>NUCLEOTIDE SEQUENCE</scope>
</reference>
<comment type="caution">
    <text evidence="2">The sequence shown here is derived from an EMBL/GenBank/DDBJ whole genome shotgun (WGS) entry which is preliminary data.</text>
</comment>
<protein>
    <recommendedName>
        <fullName evidence="1">Nuclear pore localisation protein NPL4 C-terminal domain-containing protein</fullName>
    </recommendedName>
</protein>
<evidence type="ECO:0000259" key="1">
    <source>
        <dbReference type="Pfam" id="PF05021"/>
    </source>
</evidence>
<sequence length="108" mass="12159">MPWIMRCDHLTVVEKDSYGNEVLRLARPLPVEYLLVDIPASTPLSPQYTFNADSNLTPFPVENRQLIPAESRNIPCVLETRALAIECSEEQVETTLARALILGEFITC</sequence>
<dbReference type="InterPro" id="IPR007717">
    <property type="entry name" value="NPL4_C"/>
</dbReference>
<feature type="domain" description="Nuclear pore localisation protein NPL4 C-terminal" evidence="1">
    <location>
        <begin position="14"/>
        <end position="69"/>
    </location>
</feature>
<evidence type="ECO:0000313" key="3">
    <source>
        <dbReference type="Proteomes" id="UP001153148"/>
    </source>
</evidence>
<accession>A0ABN7NMT0</accession>
<organism evidence="2 3">
    <name type="scientific">Timema podura</name>
    <name type="common">Walking stick</name>
    <dbReference type="NCBI Taxonomy" id="61482"/>
    <lineage>
        <taxon>Eukaryota</taxon>
        <taxon>Metazoa</taxon>
        <taxon>Ecdysozoa</taxon>
        <taxon>Arthropoda</taxon>
        <taxon>Hexapoda</taxon>
        <taxon>Insecta</taxon>
        <taxon>Pterygota</taxon>
        <taxon>Neoptera</taxon>
        <taxon>Polyneoptera</taxon>
        <taxon>Phasmatodea</taxon>
        <taxon>Timematodea</taxon>
        <taxon>Timematoidea</taxon>
        <taxon>Timematidae</taxon>
        <taxon>Timema</taxon>
    </lineage>
</organism>
<dbReference type="Pfam" id="PF05021">
    <property type="entry name" value="NPL4"/>
    <property type="match status" value="1"/>
</dbReference>
<name>A0ABN7NMT0_TIMPD</name>
<gene>
    <name evidence="2" type="ORF">TPAB3V08_LOCUS2866</name>
</gene>
<keyword evidence="3" id="KW-1185">Reference proteome</keyword>
<dbReference type="EMBL" id="CAJPIN010003019">
    <property type="protein sequence ID" value="CAG2055868.1"/>
    <property type="molecule type" value="Genomic_DNA"/>
</dbReference>
<dbReference type="Proteomes" id="UP001153148">
    <property type="component" value="Unassembled WGS sequence"/>
</dbReference>